<proteinExistence type="predicted"/>
<dbReference type="Proteomes" id="UP000814140">
    <property type="component" value="Unassembled WGS sequence"/>
</dbReference>
<comment type="caution">
    <text evidence="1">The sequence shown here is derived from an EMBL/GenBank/DDBJ whole genome shotgun (WGS) entry which is preliminary data.</text>
</comment>
<protein>
    <submittedName>
        <fullName evidence="1">Uncharacterized protein</fullName>
    </submittedName>
</protein>
<organism evidence="1 2">
    <name type="scientific">Artomyces pyxidatus</name>
    <dbReference type="NCBI Taxonomy" id="48021"/>
    <lineage>
        <taxon>Eukaryota</taxon>
        <taxon>Fungi</taxon>
        <taxon>Dikarya</taxon>
        <taxon>Basidiomycota</taxon>
        <taxon>Agaricomycotina</taxon>
        <taxon>Agaricomycetes</taxon>
        <taxon>Russulales</taxon>
        <taxon>Auriscalpiaceae</taxon>
        <taxon>Artomyces</taxon>
    </lineage>
</organism>
<keyword evidence="2" id="KW-1185">Reference proteome</keyword>
<dbReference type="EMBL" id="MU277203">
    <property type="protein sequence ID" value="KAI0063286.1"/>
    <property type="molecule type" value="Genomic_DNA"/>
</dbReference>
<reference evidence="1" key="1">
    <citation type="submission" date="2021-03" db="EMBL/GenBank/DDBJ databases">
        <authorList>
            <consortium name="DOE Joint Genome Institute"/>
            <person name="Ahrendt S."/>
            <person name="Looney B.P."/>
            <person name="Miyauchi S."/>
            <person name="Morin E."/>
            <person name="Drula E."/>
            <person name="Courty P.E."/>
            <person name="Chicoki N."/>
            <person name="Fauchery L."/>
            <person name="Kohler A."/>
            <person name="Kuo A."/>
            <person name="Labutti K."/>
            <person name="Pangilinan J."/>
            <person name="Lipzen A."/>
            <person name="Riley R."/>
            <person name="Andreopoulos W."/>
            <person name="He G."/>
            <person name="Johnson J."/>
            <person name="Barry K.W."/>
            <person name="Grigoriev I.V."/>
            <person name="Nagy L."/>
            <person name="Hibbett D."/>
            <person name="Henrissat B."/>
            <person name="Matheny P.B."/>
            <person name="Labbe J."/>
            <person name="Martin F."/>
        </authorList>
    </citation>
    <scope>NUCLEOTIDE SEQUENCE</scope>
    <source>
        <strain evidence="1">HHB10654</strain>
    </source>
</reference>
<accession>A0ACB8T586</accession>
<evidence type="ECO:0000313" key="2">
    <source>
        <dbReference type="Proteomes" id="UP000814140"/>
    </source>
</evidence>
<name>A0ACB8T586_9AGAM</name>
<evidence type="ECO:0000313" key="1">
    <source>
        <dbReference type="EMBL" id="KAI0063286.1"/>
    </source>
</evidence>
<reference evidence="1" key="2">
    <citation type="journal article" date="2022" name="New Phytol.">
        <title>Evolutionary transition to the ectomycorrhizal habit in the genomes of a hyperdiverse lineage of mushroom-forming fungi.</title>
        <authorList>
            <person name="Looney B."/>
            <person name="Miyauchi S."/>
            <person name="Morin E."/>
            <person name="Drula E."/>
            <person name="Courty P.E."/>
            <person name="Kohler A."/>
            <person name="Kuo A."/>
            <person name="LaButti K."/>
            <person name="Pangilinan J."/>
            <person name="Lipzen A."/>
            <person name="Riley R."/>
            <person name="Andreopoulos W."/>
            <person name="He G."/>
            <person name="Johnson J."/>
            <person name="Nolan M."/>
            <person name="Tritt A."/>
            <person name="Barry K.W."/>
            <person name="Grigoriev I.V."/>
            <person name="Nagy L.G."/>
            <person name="Hibbett D."/>
            <person name="Henrissat B."/>
            <person name="Matheny P.B."/>
            <person name="Labbe J."/>
            <person name="Martin F.M."/>
        </authorList>
    </citation>
    <scope>NUCLEOTIDE SEQUENCE</scope>
    <source>
        <strain evidence="1">HHB10654</strain>
    </source>
</reference>
<gene>
    <name evidence="1" type="ORF">BV25DRAFT_1936598</name>
</gene>
<sequence>MTAALDPNIPRARARPPYHGKHDDTASWDIISNFTFQGLQNTYEKSAPITWHVVSKFMQPGPRKRVSKRINRPKHIVATSVISELVYGRNSWANLLPLCRGISLFAMKAHQSIYRIGSRLGQCTPYSTTRRALILMARAARAYARRRDQRIGRKNEMITGTGATAVQMEDCPPGAFDLKPLLERLEEGHRRNLTVEDIINKIDWDHLDRVSSYHWLNALVFFVPDLAVYQKDVDHLFKEGAKKHQIDENRHTKIHPLGTNSANEVSIHGMKEALVDFFTQEGITEESFDETISFFSGDGKSFDGINKVKRYLSSEPGNFKSLKFIRGVLEIWHTKWTDLSRICHGLWGTDHPNDPSSLGFMAKAIHSPIPADLKKVDFYPNARLMEVAVRAHMLQCWELYLGTQNLPEHFRTLVAEKRLPTLEELLKVAETLAERYSSTEAYENAQRAPPAGEDAADRHPYEVPIGRKAMAVEEDAEDATMDQGLATMIDRILGERTAQVAQTPPIPTALFKGDWALANSIMLMRDGIWFLEVCQAVASGDIGRVWEIMKIWICTFAGSGHPNYANYLLEMFCNIELEYPEATRTALLNNWLVNLVGRPGHFHELDLMQEHFNHWLEELAQHKGKEFDDEWYREVLSMHVHNFLRIKGEMENLVQIAPRTKTHTEPHLLNEYAVAMRICREHRLHIHIPGRDFGFHSDDAMSSGIAVLARTGKLDNYITDTIRDQMGLQEVLAMPDGAADASTYMHPPMHYVNGQLQIPEALQNVIP</sequence>